<reference evidence="1" key="1">
    <citation type="journal article" date="2008" name="J. Bacteriol.">
        <title>The evolution of class 1 integrons and the rise of antibiotic resistance.</title>
        <authorList>
            <person name="Gillings M."/>
            <person name="Boucher Y."/>
            <person name="Labbate M."/>
            <person name="Holmes A."/>
            <person name="Krishnan S."/>
            <person name="Holley M."/>
            <person name="Stokes H.W."/>
        </authorList>
    </citation>
    <scope>NUCLEOTIDE SEQUENCE</scope>
</reference>
<accession>B4Y364</accession>
<evidence type="ECO:0000313" key="1">
    <source>
        <dbReference type="EMBL" id="ACB13040.1"/>
    </source>
</evidence>
<sequence length="130" mass="15093">MPQSRNCGHFWTEGAIWEARVKAGGRISGRVVPLTPSKNAMLTQFSDTARRLATCVDLSDAERVALKIIEERCRRELEKLKRADEQIRERVKLWDEHYARKRTERIEFAHRKSGFTNWTPRAPGSAFKPK</sequence>
<dbReference type="EMBL" id="EU327991">
    <property type="protein sequence ID" value="ACB13040.1"/>
    <property type="molecule type" value="Genomic_DNA"/>
</dbReference>
<proteinExistence type="predicted"/>
<name>B4Y364_9RHOO</name>
<organism evidence="1">
    <name type="scientific">Thauera sp. B4</name>
    <dbReference type="NCBI Taxonomy" id="503999"/>
    <lineage>
        <taxon>Bacteria</taxon>
        <taxon>Pseudomonadati</taxon>
        <taxon>Pseudomonadota</taxon>
        <taxon>Betaproteobacteria</taxon>
        <taxon>Rhodocyclales</taxon>
        <taxon>Zoogloeaceae</taxon>
        <taxon>Thauera</taxon>
    </lineage>
</organism>
<dbReference type="AlphaFoldDB" id="B4Y364"/>
<protein>
    <submittedName>
        <fullName evidence="1">Uncharacterized protein</fullName>
    </submittedName>
</protein>